<keyword evidence="1" id="KW-0812">Transmembrane</keyword>
<keyword evidence="1" id="KW-0472">Membrane</keyword>
<feature type="transmembrane region" description="Helical" evidence="1">
    <location>
        <begin position="107"/>
        <end position="125"/>
    </location>
</feature>
<reference evidence="2" key="1">
    <citation type="submission" date="2020-10" db="EMBL/GenBank/DDBJ databases">
        <authorList>
            <person name="Kikuchi T."/>
        </authorList>
    </citation>
    <scope>NUCLEOTIDE SEQUENCE</scope>
    <source>
        <strain evidence="2">NKZ352</strain>
    </source>
</reference>
<dbReference type="OrthoDB" id="5860260at2759"/>
<keyword evidence="3" id="KW-1185">Reference proteome</keyword>
<feature type="transmembrane region" description="Helical" evidence="1">
    <location>
        <begin position="74"/>
        <end position="95"/>
    </location>
</feature>
<evidence type="ECO:0000313" key="3">
    <source>
        <dbReference type="Proteomes" id="UP000835052"/>
    </source>
</evidence>
<name>A0A8S1HP73_9PELO</name>
<evidence type="ECO:0000256" key="1">
    <source>
        <dbReference type="SAM" id="Phobius"/>
    </source>
</evidence>
<protein>
    <submittedName>
        <fullName evidence="2">Uncharacterized protein</fullName>
    </submittedName>
</protein>
<dbReference type="EMBL" id="CAJGYM010000078">
    <property type="protein sequence ID" value="CAD6196739.1"/>
    <property type="molecule type" value="Genomic_DNA"/>
</dbReference>
<sequence length="203" mass="23057">MLVPAYLCAHLKVVNPEAHCVFHEKTPQLHESALGDLSNRTSLLEHIQNIAEHEASICHRLPWSRFLNWRDSHLVVIPAFFALVLALGSLCELAELNMFRGAIRDRFNVFVGVALLILVAAVIHIDKTRLEQRWQLLEHAESFGGGEKGAEVETPDSWKWSIALCIVTALFKITRILIEHFFGEKKLGLERYHQLPENSNHLG</sequence>
<proteinExistence type="predicted"/>
<gene>
    <name evidence="2" type="ORF">CAUJ_LOCUS12651</name>
</gene>
<accession>A0A8S1HP73</accession>
<organism evidence="2 3">
    <name type="scientific">Caenorhabditis auriculariae</name>
    <dbReference type="NCBI Taxonomy" id="2777116"/>
    <lineage>
        <taxon>Eukaryota</taxon>
        <taxon>Metazoa</taxon>
        <taxon>Ecdysozoa</taxon>
        <taxon>Nematoda</taxon>
        <taxon>Chromadorea</taxon>
        <taxon>Rhabditida</taxon>
        <taxon>Rhabditina</taxon>
        <taxon>Rhabditomorpha</taxon>
        <taxon>Rhabditoidea</taxon>
        <taxon>Rhabditidae</taxon>
        <taxon>Peloderinae</taxon>
        <taxon>Caenorhabditis</taxon>
    </lineage>
</organism>
<comment type="caution">
    <text evidence="2">The sequence shown here is derived from an EMBL/GenBank/DDBJ whole genome shotgun (WGS) entry which is preliminary data.</text>
</comment>
<keyword evidence="1" id="KW-1133">Transmembrane helix</keyword>
<dbReference type="Proteomes" id="UP000835052">
    <property type="component" value="Unassembled WGS sequence"/>
</dbReference>
<evidence type="ECO:0000313" key="2">
    <source>
        <dbReference type="EMBL" id="CAD6196739.1"/>
    </source>
</evidence>
<dbReference type="AlphaFoldDB" id="A0A8S1HP73"/>